<gene>
    <name evidence="2" type="ORF">PG999_002595</name>
</gene>
<feature type="transmembrane region" description="Helical" evidence="1">
    <location>
        <begin position="53"/>
        <end position="73"/>
    </location>
</feature>
<keyword evidence="3" id="KW-1185">Reference proteome</keyword>
<feature type="transmembrane region" description="Helical" evidence="1">
    <location>
        <begin position="147"/>
        <end position="174"/>
    </location>
</feature>
<feature type="transmembrane region" description="Helical" evidence="1">
    <location>
        <begin position="186"/>
        <end position="207"/>
    </location>
</feature>
<dbReference type="PANTHER" id="PTHR39470">
    <property type="entry name" value="CHROMOSOME 10, WHOLE GENOME SHOTGUN SEQUENCE"/>
    <property type="match status" value="1"/>
</dbReference>
<dbReference type="EMBL" id="JAQQWP010000002">
    <property type="protein sequence ID" value="KAK8130215.1"/>
    <property type="molecule type" value="Genomic_DNA"/>
</dbReference>
<accession>A0AAW0R8U4</accession>
<keyword evidence="1" id="KW-1133">Transmembrane helix</keyword>
<dbReference type="Proteomes" id="UP001392437">
    <property type="component" value="Unassembled WGS sequence"/>
</dbReference>
<name>A0AAW0R8U4_9PEZI</name>
<feature type="transmembrane region" description="Helical" evidence="1">
    <location>
        <begin position="12"/>
        <end position="32"/>
    </location>
</feature>
<evidence type="ECO:0008006" key="4">
    <source>
        <dbReference type="Google" id="ProtNLM"/>
    </source>
</evidence>
<keyword evidence="1" id="KW-0472">Membrane</keyword>
<evidence type="ECO:0000313" key="2">
    <source>
        <dbReference type="EMBL" id="KAK8130215.1"/>
    </source>
</evidence>
<dbReference type="AlphaFoldDB" id="A0AAW0R8U4"/>
<sequence length="362" mass="40594">MAIPVSWGTIKSLLIFFGPMLLPKAIGYYRTLRAGPAAQGLQIRRLSPKVARTLYALAITVLVYLAISLPFFAPENLFVRTQSRLQIPTDVLFTRLTALRPENALTESDQALRARFVNLESRLLYLQFGPDVLADCPFCNSDDPHSYFYYALPALLAPHLLNLVALSAATTNWLAGREGPRWRTTVVMTSIVVAALDVYIVHSYNYQANSRAMRLPDLDLHYWDMRTYRAVALALVNATFAALLYLSATNRAFATPPDPAERVEAATRALLLTKSKLNAVGIIKNTSIRDEDLRHRVEAYWTHEGRLMREVMEEREVIEGVNDALENRINIDAISRDAESYATNMLPRAQEDAQVVGQQVVG</sequence>
<proteinExistence type="predicted"/>
<comment type="caution">
    <text evidence="2">The sequence shown here is derived from an EMBL/GenBank/DDBJ whole genome shotgun (WGS) entry which is preliminary data.</text>
</comment>
<evidence type="ECO:0000256" key="1">
    <source>
        <dbReference type="SAM" id="Phobius"/>
    </source>
</evidence>
<reference evidence="2 3" key="1">
    <citation type="submission" date="2023-01" db="EMBL/GenBank/DDBJ databases">
        <title>Analysis of 21 Apiospora genomes using comparative genomics revels a genus with tremendous synthesis potential of carbohydrate active enzymes and secondary metabolites.</title>
        <authorList>
            <person name="Sorensen T."/>
        </authorList>
    </citation>
    <scope>NUCLEOTIDE SEQUENCE [LARGE SCALE GENOMIC DNA]</scope>
    <source>
        <strain evidence="2 3">CBS 117206</strain>
    </source>
</reference>
<dbReference type="PANTHER" id="PTHR39470:SF1">
    <property type="entry name" value="CHORISMATE SYNTHASE PROTEIN"/>
    <property type="match status" value="1"/>
</dbReference>
<evidence type="ECO:0000313" key="3">
    <source>
        <dbReference type="Proteomes" id="UP001392437"/>
    </source>
</evidence>
<protein>
    <recommendedName>
        <fullName evidence="4">Chorismate synthase protein</fullName>
    </recommendedName>
</protein>
<feature type="transmembrane region" description="Helical" evidence="1">
    <location>
        <begin position="227"/>
        <end position="246"/>
    </location>
</feature>
<keyword evidence="1" id="KW-0812">Transmembrane</keyword>
<organism evidence="2 3">
    <name type="scientific">Apiospora kogelbergensis</name>
    <dbReference type="NCBI Taxonomy" id="1337665"/>
    <lineage>
        <taxon>Eukaryota</taxon>
        <taxon>Fungi</taxon>
        <taxon>Dikarya</taxon>
        <taxon>Ascomycota</taxon>
        <taxon>Pezizomycotina</taxon>
        <taxon>Sordariomycetes</taxon>
        <taxon>Xylariomycetidae</taxon>
        <taxon>Amphisphaeriales</taxon>
        <taxon>Apiosporaceae</taxon>
        <taxon>Apiospora</taxon>
    </lineage>
</organism>